<dbReference type="PIRSF" id="PIRSF006060">
    <property type="entry name" value="AA_transporter"/>
    <property type="match status" value="1"/>
</dbReference>
<dbReference type="GO" id="GO:0016020">
    <property type="term" value="C:membrane"/>
    <property type="evidence" value="ECO:0007669"/>
    <property type="project" value="UniProtKB-SubCell"/>
</dbReference>
<evidence type="ECO:0000313" key="11">
    <source>
        <dbReference type="Proteomes" id="UP001378960"/>
    </source>
</evidence>
<evidence type="ECO:0000256" key="5">
    <source>
        <dbReference type="ARBA" id="ARBA00022970"/>
    </source>
</evidence>
<keyword evidence="7 8" id="KW-0472">Membrane</keyword>
<dbReference type="Gene3D" id="1.20.1740.10">
    <property type="entry name" value="Amino acid/polyamine transporter I"/>
    <property type="match status" value="1"/>
</dbReference>
<accession>A0AAV5R716</accession>
<comment type="subcellular location">
    <subcellularLocation>
        <location evidence="1">Membrane</location>
        <topology evidence="1">Multi-pass membrane protein</topology>
    </subcellularLocation>
</comment>
<dbReference type="PANTHER" id="PTHR43341:SF9">
    <property type="entry name" value="DICARBOXYLIC AMINO ACID PERMEASE"/>
    <property type="match status" value="1"/>
</dbReference>
<reference evidence="10 11" key="1">
    <citation type="journal article" date="2023" name="Elife">
        <title>Identification of key yeast species and microbe-microbe interactions impacting larval growth of Drosophila in the wild.</title>
        <authorList>
            <person name="Mure A."/>
            <person name="Sugiura Y."/>
            <person name="Maeda R."/>
            <person name="Honda K."/>
            <person name="Sakurai N."/>
            <person name="Takahashi Y."/>
            <person name="Watada M."/>
            <person name="Katoh T."/>
            <person name="Gotoh A."/>
            <person name="Gotoh Y."/>
            <person name="Taniguchi I."/>
            <person name="Nakamura K."/>
            <person name="Hayashi T."/>
            <person name="Katayama T."/>
            <person name="Uemura T."/>
            <person name="Hattori Y."/>
        </authorList>
    </citation>
    <scope>NUCLEOTIDE SEQUENCE [LARGE SCALE GENOMIC DNA]</scope>
    <source>
        <strain evidence="10 11">PK-24</strain>
    </source>
</reference>
<feature type="transmembrane region" description="Helical" evidence="8">
    <location>
        <begin position="202"/>
        <end position="223"/>
    </location>
</feature>
<feature type="transmembrane region" description="Helical" evidence="8">
    <location>
        <begin position="292"/>
        <end position="311"/>
    </location>
</feature>
<dbReference type="GO" id="GO:0015171">
    <property type="term" value="F:amino acid transmembrane transporter activity"/>
    <property type="evidence" value="ECO:0007669"/>
    <property type="project" value="TreeGrafter"/>
</dbReference>
<keyword evidence="4 8" id="KW-0812">Transmembrane</keyword>
<feature type="transmembrane region" description="Helical" evidence="8">
    <location>
        <begin position="494"/>
        <end position="514"/>
    </location>
</feature>
<feature type="transmembrane region" description="Helical" evidence="8">
    <location>
        <begin position="63"/>
        <end position="84"/>
    </location>
</feature>
<evidence type="ECO:0000256" key="4">
    <source>
        <dbReference type="ARBA" id="ARBA00022692"/>
    </source>
</evidence>
<feature type="transmembrane region" description="Helical" evidence="8">
    <location>
        <begin position="171"/>
        <end position="190"/>
    </location>
</feature>
<evidence type="ECO:0000256" key="3">
    <source>
        <dbReference type="ARBA" id="ARBA00022448"/>
    </source>
</evidence>
<dbReference type="Proteomes" id="UP001378960">
    <property type="component" value="Unassembled WGS sequence"/>
</dbReference>
<gene>
    <name evidence="10" type="ORF">DAPK24_036620</name>
</gene>
<feature type="transmembrane region" description="Helical" evidence="8">
    <location>
        <begin position="389"/>
        <end position="406"/>
    </location>
</feature>
<dbReference type="InterPro" id="IPR004841">
    <property type="entry name" value="AA-permease/SLC12A_dom"/>
</dbReference>
<name>A0AAV5R716_PICKL</name>
<protein>
    <submittedName>
        <fullName evidence="10">Dip5 protein</fullName>
    </submittedName>
</protein>
<keyword evidence="3" id="KW-0813">Transport</keyword>
<evidence type="ECO:0000256" key="1">
    <source>
        <dbReference type="ARBA" id="ARBA00004141"/>
    </source>
</evidence>
<dbReference type="InterPro" id="IPR050524">
    <property type="entry name" value="APC_YAT"/>
</dbReference>
<keyword evidence="5" id="KW-0029">Amino-acid transport</keyword>
<feature type="domain" description="Amino acid permease/ SLC12A" evidence="9">
    <location>
        <begin position="63"/>
        <end position="520"/>
    </location>
</feature>
<feature type="transmembrane region" description="Helical" evidence="8">
    <location>
        <begin position="418"/>
        <end position="443"/>
    </location>
</feature>
<proteinExistence type="inferred from homology"/>
<evidence type="ECO:0000313" key="10">
    <source>
        <dbReference type="EMBL" id="GMM47087.1"/>
    </source>
</evidence>
<feature type="transmembrane region" description="Helical" evidence="8">
    <location>
        <begin position="96"/>
        <end position="119"/>
    </location>
</feature>
<sequence>MFESLYKKKDDEKGGDVGNNIEELNSGVNDIEPLNSNRSILVDQNGNTTDEQVLQRDFKSRQVSMMAIASSLGTGLIIGSGTALKRGGPASLFIGYTFTGSLLMIVLFSLSEIAAFCPMDKAFSGYCTRFSDKALGFAAGWNYFFTYAITLPAELSALGLIIQFWREDLNPGIFITVFYVVIVFANWFNVSVYGEIEFWTSVVKLLTLAICFITSIVITAGGGPNHQTVGFQYWHEGAFLEYLHTGSTGKFLGWWACVIQSVFAYSGCECIGVIFGEAPDPRKVIPSATRQVFYRICGVYVLGVFLIGLVVSPLNPNLGSASNAAASPFVIAFETASIKVLPSFVNACLLFFVGGAANSDVYLGSRSLYGLARDGMAPKIFLKLNRNGNPYYASLFTALFGLLAYMNCSESSATIFGYFTSAVSVFGLLTWINILLAYITFYNATVYQKVPREDIPFRIWFQPYPAYIGIFFLCIITFFNGYNAFIPTFQYKQFITSYIGVFVYVIMIIGYKLYYKTERVTKETAKLYNYVENVVSIDEALDSDEKV</sequence>
<feature type="transmembrane region" description="Helical" evidence="8">
    <location>
        <begin position="464"/>
        <end position="482"/>
    </location>
</feature>
<keyword evidence="6 8" id="KW-1133">Transmembrane helix</keyword>
<dbReference type="Pfam" id="PF00324">
    <property type="entry name" value="AA_permease"/>
    <property type="match status" value="1"/>
</dbReference>
<feature type="transmembrane region" description="Helical" evidence="8">
    <location>
        <begin position="252"/>
        <end position="276"/>
    </location>
</feature>
<evidence type="ECO:0000256" key="7">
    <source>
        <dbReference type="ARBA" id="ARBA00023136"/>
    </source>
</evidence>
<evidence type="ECO:0000256" key="2">
    <source>
        <dbReference type="ARBA" id="ARBA00006983"/>
    </source>
</evidence>
<organism evidence="10 11">
    <name type="scientific">Pichia kluyveri</name>
    <name type="common">Yeast</name>
    <dbReference type="NCBI Taxonomy" id="36015"/>
    <lineage>
        <taxon>Eukaryota</taxon>
        <taxon>Fungi</taxon>
        <taxon>Dikarya</taxon>
        <taxon>Ascomycota</taxon>
        <taxon>Saccharomycotina</taxon>
        <taxon>Pichiomycetes</taxon>
        <taxon>Pichiales</taxon>
        <taxon>Pichiaceae</taxon>
        <taxon>Pichia</taxon>
    </lineage>
</organism>
<comment type="caution">
    <text evidence="10">The sequence shown here is derived from an EMBL/GenBank/DDBJ whole genome shotgun (WGS) entry which is preliminary data.</text>
</comment>
<dbReference type="PANTHER" id="PTHR43341">
    <property type="entry name" value="AMINO ACID PERMEASE"/>
    <property type="match status" value="1"/>
</dbReference>
<keyword evidence="11" id="KW-1185">Reference proteome</keyword>
<evidence type="ECO:0000259" key="9">
    <source>
        <dbReference type="Pfam" id="PF00324"/>
    </source>
</evidence>
<feature type="transmembrane region" description="Helical" evidence="8">
    <location>
        <begin position="140"/>
        <end position="165"/>
    </location>
</feature>
<evidence type="ECO:0000256" key="6">
    <source>
        <dbReference type="ARBA" id="ARBA00022989"/>
    </source>
</evidence>
<evidence type="ECO:0000256" key="8">
    <source>
        <dbReference type="SAM" id="Phobius"/>
    </source>
</evidence>
<dbReference type="EMBL" id="BTGB01000005">
    <property type="protein sequence ID" value="GMM47087.1"/>
    <property type="molecule type" value="Genomic_DNA"/>
</dbReference>
<dbReference type="AlphaFoldDB" id="A0AAV5R716"/>
<dbReference type="FunFam" id="1.20.1740.10:FF:000006">
    <property type="entry name" value="General amino acid permease"/>
    <property type="match status" value="1"/>
</dbReference>
<comment type="similarity">
    <text evidence="2">Belongs to the amino acid-polyamine-organocation (APC) superfamily. YAT (TC 2.A.3.10) family.</text>
</comment>